<dbReference type="OrthoDB" id="10567909at2759"/>
<dbReference type="Proteomes" id="UP000276133">
    <property type="component" value="Unassembled WGS sequence"/>
</dbReference>
<evidence type="ECO:0000256" key="1">
    <source>
        <dbReference type="PROSITE-ProRule" id="PRU00325"/>
    </source>
</evidence>
<dbReference type="AlphaFoldDB" id="A0A3M7PGT7"/>
<accession>A0A3M7PGT7</accession>
<dbReference type="GO" id="GO:0008270">
    <property type="term" value="F:zinc ion binding"/>
    <property type="evidence" value="ECO:0007669"/>
    <property type="project" value="UniProtKB-KW"/>
</dbReference>
<gene>
    <name evidence="3" type="ORF">BpHYR1_009398</name>
</gene>
<evidence type="ECO:0000313" key="4">
    <source>
        <dbReference type="Proteomes" id="UP000276133"/>
    </source>
</evidence>
<feature type="domain" description="SWIM-type" evidence="2">
    <location>
        <begin position="8"/>
        <end position="45"/>
    </location>
</feature>
<name>A0A3M7PGT7_BRAPC</name>
<dbReference type="InterPro" id="IPR007527">
    <property type="entry name" value="Znf_SWIM"/>
</dbReference>
<evidence type="ECO:0000313" key="3">
    <source>
        <dbReference type="EMBL" id="RMZ98259.1"/>
    </source>
</evidence>
<keyword evidence="1" id="KW-0479">Metal-binding</keyword>
<sequence>MDMFRHYNDKTYIYDNKHHYCACGCVDFHRFYVCKHLLALVRLLKLRLKGFVSEGFFATLNFLISNYPFSYYRNRLQAIEKDIKIVSIERVSRKNII</sequence>
<dbReference type="PROSITE" id="PS50966">
    <property type="entry name" value="ZF_SWIM"/>
    <property type="match status" value="1"/>
</dbReference>
<keyword evidence="4" id="KW-1185">Reference proteome</keyword>
<proteinExistence type="predicted"/>
<organism evidence="3 4">
    <name type="scientific">Brachionus plicatilis</name>
    <name type="common">Marine rotifer</name>
    <name type="synonym">Brachionus muelleri</name>
    <dbReference type="NCBI Taxonomy" id="10195"/>
    <lineage>
        <taxon>Eukaryota</taxon>
        <taxon>Metazoa</taxon>
        <taxon>Spiralia</taxon>
        <taxon>Gnathifera</taxon>
        <taxon>Rotifera</taxon>
        <taxon>Eurotatoria</taxon>
        <taxon>Monogononta</taxon>
        <taxon>Pseudotrocha</taxon>
        <taxon>Ploima</taxon>
        <taxon>Brachionidae</taxon>
        <taxon>Brachionus</taxon>
    </lineage>
</organism>
<evidence type="ECO:0000259" key="2">
    <source>
        <dbReference type="PROSITE" id="PS50966"/>
    </source>
</evidence>
<dbReference type="EMBL" id="REGN01010888">
    <property type="protein sequence ID" value="RMZ98259.1"/>
    <property type="molecule type" value="Genomic_DNA"/>
</dbReference>
<keyword evidence="1" id="KW-0863">Zinc-finger</keyword>
<keyword evidence="1" id="KW-0862">Zinc</keyword>
<protein>
    <recommendedName>
        <fullName evidence="2">SWIM-type domain-containing protein</fullName>
    </recommendedName>
</protein>
<comment type="caution">
    <text evidence="3">The sequence shown here is derived from an EMBL/GenBank/DDBJ whole genome shotgun (WGS) entry which is preliminary data.</text>
</comment>
<reference evidence="3 4" key="1">
    <citation type="journal article" date="2018" name="Sci. Rep.">
        <title>Genomic signatures of local adaptation to the degree of environmental predictability in rotifers.</title>
        <authorList>
            <person name="Franch-Gras L."/>
            <person name="Hahn C."/>
            <person name="Garcia-Roger E.M."/>
            <person name="Carmona M.J."/>
            <person name="Serra M."/>
            <person name="Gomez A."/>
        </authorList>
    </citation>
    <scope>NUCLEOTIDE SEQUENCE [LARGE SCALE GENOMIC DNA]</scope>
    <source>
        <strain evidence="3">HYR1</strain>
    </source>
</reference>